<reference evidence="2" key="1">
    <citation type="submission" date="2022-07" db="EMBL/GenBank/DDBJ databases">
        <title>Genome Sequence of Agrocybe chaxingu.</title>
        <authorList>
            <person name="Buettner E."/>
        </authorList>
    </citation>
    <scope>NUCLEOTIDE SEQUENCE</scope>
    <source>
        <strain evidence="2">MP-N11</strain>
    </source>
</reference>
<sequence length="578" mass="66035">MDKSPIGRLSPENFMEVFDHCLSLTDSDAKVSLGITLSHVSKAWRDVALDHSPLWTRIVCKKPILPPSVLKVNEFIRRSKKKPLDIVLYLHCGSPQENEEAERTSWSRVHPDAKIQDRQDVLLVLEALVTQTYRWRRIYIAAPTWDYEVFPDLFLRWRQMVSSSAAPLLESASFCPALSIDHNHYSKEQRQILLEICSNILYLPQILAGGTPNLKFIRFTSFAFPMLLPSLRNIVNLQIVYTDFRSFESHSSPFFTFYHLCHILSLPNLETLLLSGDAFGACAFPEGNLPIIPCPRLKHFYFDSTTYCFDNLIRVMDAYNLEQLTLKFFQPRTITLLYDPPKPFKAVSTLELLSCRPVEYELIYLMDLVPNISTLAIHGDCFEHGSGFLTDGESDDEEEDEQEDEQEQEDEDEVVVEEENYACASSEGEQTDAEPGPTLTTGPVEPIPLENASGGVHRRPGSFGPFDKLIAVDQADFHPWRSLSRVQYHPLDPPNLRDMLKWLLHRKSRGAISLDTIQVTPSFVANEFQRSHPEVEGIKQLVGSLESWDRCEEVAEGPVPWDSELAIEDVKFRPRDYE</sequence>
<evidence type="ECO:0000256" key="1">
    <source>
        <dbReference type="SAM" id="MobiDB-lite"/>
    </source>
</evidence>
<feature type="region of interest" description="Disordered" evidence="1">
    <location>
        <begin position="387"/>
        <end position="460"/>
    </location>
</feature>
<accession>A0A9W8JVS5</accession>
<dbReference type="OrthoDB" id="3270987at2759"/>
<dbReference type="AlphaFoldDB" id="A0A9W8JVS5"/>
<keyword evidence="3" id="KW-1185">Reference proteome</keyword>
<name>A0A9W8JVS5_9AGAR</name>
<evidence type="ECO:0000313" key="2">
    <source>
        <dbReference type="EMBL" id="KAJ3503816.1"/>
    </source>
</evidence>
<gene>
    <name evidence="2" type="ORF">NLJ89_g8260</name>
</gene>
<evidence type="ECO:0008006" key="4">
    <source>
        <dbReference type="Google" id="ProtNLM"/>
    </source>
</evidence>
<comment type="caution">
    <text evidence="2">The sequence shown here is derived from an EMBL/GenBank/DDBJ whole genome shotgun (WGS) entry which is preliminary data.</text>
</comment>
<dbReference type="SUPFAM" id="SSF52047">
    <property type="entry name" value="RNI-like"/>
    <property type="match status" value="1"/>
</dbReference>
<dbReference type="EMBL" id="JANKHO010001090">
    <property type="protein sequence ID" value="KAJ3503816.1"/>
    <property type="molecule type" value="Genomic_DNA"/>
</dbReference>
<evidence type="ECO:0000313" key="3">
    <source>
        <dbReference type="Proteomes" id="UP001148786"/>
    </source>
</evidence>
<feature type="compositionally biased region" description="Acidic residues" evidence="1">
    <location>
        <begin position="392"/>
        <end position="420"/>
    </location>
</feature>
<organism evidence="2 3">
    <name type="scientific">Agrocybe chaxingu</name>
    <dbReference type="NCBI Taxonomy" id="84603"/>
    <lineage>
        <taxon>Eukaryota</taxon>
        <taxon>Fungi</taxon>
        <taxon>Dikarya</taxon>
        <taxon>Basidiomycota</taxon>
        <taxon>Agaricomycotina</taxon>
        <taxon>Agaricomycetes</taxon>
        <taxon>Agaricomycetidae</taxon>
        <taxon>Agaricales</taxon>
        <taxon>Agaricineae</taxon>
        <taxon>Strophariaceae</taxon>
        <taxon>Agrocybe</taxon>
    </lineage>
</organism>
<protein>
    <recommendedName>
        <fullName evidence="4">F-box domain-containing protein</fullName>
    </recommendedName>
</protein>
<dbReference type="Proteomes" id="UP001148786">
    <property type="component" value="Unassembled WGS sequence"/>
</dbReference>
<proteinExistence type="predicted"/>